<proteinExistence type="predicted"/>
<evidence type="ECO:0008006" key="5">
    <source>
        <dbReference type="Google" id="ProtNLM"/>
    </source>
</evidence>
<dbReference type="Proteomes" id="UP001271263">
    <property type="component" value="Unassembled WGS sequence"/>
</dbReference>
<gene>
    <name evidence="1" type="ORF">OS133_04145</name>
    <name evidence="2" type="ORF">OS134_08105</name>
</gene>
<evidence type="ECO:0000313" key="4">
    <source>
        <dbReference type="Proteomes" id="UP001271263"/>
    </source>
</evidence>
<dbReference type="EMBL" id="JAPMLE010000001">
    <property type="protein sequence ID" value="MDR8522873.1"/>
    <property type="molecule type" value="Genomic_DNA"/>
</dbReference>
<evidence type="ECO:0000313" key="3">
    <source>
        <dbReference type="Proteomes" id="UP001259340"/>
    </source>
</evidence>
<organism evidence="1 3">
    <name type="scientific">Shewanella fidelis</name>
    <dbReference type="NCBI Taxonomy" id="173509"/>
    <lineage>
        <taxon>Bacteria</taxon>
        <taxon>Pseudomonadati</taxon>
        <taxon>Pseudomonadota</taxon>
        <taxon>Gammaproteobacteria</taxon>
        <taxon>Alteromonadales</taxon>
        <taxon>Shewanellaceae</taxon>
        <taxon>Shewanella</taxon>
    </lineage>
</organism>
<dbReference type="AlphaFoldDB" id="A0AAW8NLS3"/>
<reference evidence="1" key="2">
    <citation type="submission" date="2022-11" db="EMBL/GenBank/DDBJ databases">
        <title>Prophages regulate Shewanella fidelis motility and biofilm formation: implications for gut colonization dynamics in Ciona robusta.</title>
        <authorList>
            <person name="Natarajan O."/>
            <person name="Gibboney S.L."/>
            <person name="Young M.N."/>
            <person name="Lim S.J."/>
            <person name="Pluta N."/>
            <person name="Atkinson C.G.F."/>
            <person name="Leigh B.A."/>
            <person name="Liberti A."/>
            <person name="Kees E."/>
            <person name="Breitbart M."/>
            <person name="Gralnick J."/>
            <person name="Dishaw L.J."/>
        </authorList>
    </citation>
    <scope>NUCLEOTIDE SEQUENCE</scope>
    <source>
        <strain evidence="1">3313</strain>
    </source>
</reference>
<dbReference type="RefSeq" id="WP_310654080.1">
    <property type="nucleotide sequence ID" value="NZ_JAPMLA010000003.1"/>
</dbReference>
<sequence>MKGTSLKELYSLVFTPPFGNSFVIEVVALTSDNCWYEIVVSDGESSINSTFNSPIKSRKLDESLYSWQAMEGEEWDELGELVSIKEYLYNEKLDESRGFLFTFENGCLNILEQDDGILATTDSIIDNECILKELS</sequence>
<reference evidence="2 4" key="1">
    <citation type="journal article" date="2022" name="bioRxiv">
        <title>Prophages regulate Shewanella fidelis 3313 motility and biofilm formation: implications for gut colonization dynamics in Ciona robusta.</title>
        <authorList>
            <person name="Natarajan O."/>
            <person name="Gibboney S.L."/>
            <person name="Young M.N."/>
            <person name="Lim S.J."/>
            <person name="Pluta N."/>
            <person name="Atkinson C.G."/>
            <person name="Leigh B.A."/>
            <person name="Liberti A."/>
            <person name="Kees E.D."/>
            <person name="Breitbart M."/>
            <person name="Gralnick J.A."/>
            <person name="Dishaw L.J."/>
        </authorList>
    </citation>
    <scope>NUCLEOTIDE SEQUENCE [LARGE SCALE GENOMIC DNA]</scope>
    <source>
        <strain evidence="2 4">JG4066</strain>
    </source>
</reference>
<name>A0AAW8NLS3_9GAMM</name>
<comment type="caution">
    <text evidence="1">The sequence shown here is derived from an EMBL/GenBank/DDBJ whole genome shotgun (WGS) entry which is preliminary data.</text>
</comment>
<keyword evidence="4" id="KW-1185">Reference proteome</keyword>
<dbReference type="Proteomes" id="UP001259340">
    <property type="component" value="Unassembled WGS sequence"/>
</dbReference>
<evidence type="ECO:0000313" key="2">
    <source>
        <dbReference type="EMBL" id="MDW4824014.1"/>
    </source>
</evidence>
<dbReference type="EMBL" id="JAPMLD010000003">
    <property type="protein sequence ID" value="MDW4824014.1"/>
    <property type="molecule type" value="Genomic_DNA"/>
</dbReference>
<evidence type="ECO:0000313" key="1">
    <source>
        <dbReference type="EMBL" id="MDR8522873.1"/>
    </source>
</evidence>
<accession>A0AAW8NLS3</accession>
<protein>
    <recommendedName>
        <fullName evidence="5">DUF4178 domain-containing protein</fullName>
    </recommendedName>
</protein>